<dbReference type="Proteomes" id="UP000611762">
    <property type="component" value="Unassembled WGS sequence"/>
</dbReference>
<protein>
    <submittedName>
        <fullName evidence="2">Sugar phosphate isomerase/epimerase</fullName>
    </submittedName>
</protein>
<name>A0A926HZ12_9FIRM</name>
<dbReference type="InterPro" id="IPR013022">
    <property type="entry name" value="Xyl_isomerase-like_TIM-brl"/>
</dbReference>
<dbReference type="SUPFAM" id="SSF51658">
    <property type="entry name" value="Xylose isomerase-like"/>
    <property type="match status" value="1"/>
</dbReference>
<evidence type="ECO:0000259" key="1">
    <source>
        <dbReference type="Pfam" id="PF01261"/>
    </source>
</evidence>
<dbReference type="InterPro" id="IPR050312">
    <property type="entry name" value="IolE/XylAMocC-like"/>
</dbReference>
<dbReference type="InterPro" id="IPR036237">
    <property type="entry name" value="Xyl_isomerase-like_sf"/>
</dbReference>
<dbReference type="RefSeq" id="WP_249312773.1">
    <property type="nucleotide sequence ID" value="NZ_JACRSU010000003.1"/>
</dbReference>
<keyword evidence="3" id="KW-1185">Reference proteome</keyword>
<dbReference type="PANTHER" id="PTHR12110">
    <property type="entry name" value="HYDROXYPYRUVATE ISOMERASE"/>
    <property type="match status" value="1"/>
</dbReference>
<sequence>MGNLKIGLQLYSVRDDMAQDMYAALKKVKEIGYDYVEFAGYFDHSAEEVRSMLDEIGLTCVSVHQAYNLFLEEGQKAADYLKTIGADYAAIPWMAAEDHKGCDHYDNVIADITKVGRLLKDNGIQLLYHNHDFEFQKFEDKFLLDWLYESVPSDLLQTEVDTCWVKYAGYDPCEYLKKYTGRSPVVHLKDFTCKRFAGGPAYALIDENGKEIKTTREDNGFEFRPVGMGLQDFPAILKAAEEAGAAYAIVEQDASVDRPPMEAAKLSREYLKKIGY</sequence>
<gene>
    <name evidence="2" type="ORF">H8698_08340</name>
</gene>
<dbReference type="EMBL" id="JACRSU010000003">
    <property type="protein sequence ID" value="MBC8540978.1"/>
    <property type="molecule type" value="Genomic_DNA"/>
</dbReference>
<evidence type="ECO:0000313" key="2">
    <source>
        <dbReference type="EMBL" id="MBC8540978.1"/>
    </source>
</evidence>
<dbReference type="AlphaFoldDB" id="A0A926HZ12"/>
<organism evidence="2 3">
    <name type="scientific">Congzhengia minquanensis</name>
    <dbReference type="NCBI Taxonomy" id="2763657"/>
    <lineage>
        <taxon>Bacteria</taxon>
        <taxon>Bacillati</taxon>
        <taxon>Bacillota</taxon>
        <taxon>Clostridia</taxon>
        <taxon>Eubacteriales</taxon>
        <taxon>Oscillospiraceae</taxon>
        <taxon>Congzhengia</taxon>
    </lineage>
</organism>
<proteinExistence type="predicted"/>
<feature type="domain" description="Xylose isomerase-like TIM barrel" evidence="1">
    <location>
        <begin position="25"/>
        <end position="273"/>
    </location>
</feature>
<dbReference type="Pfam" id="PF01261">
    <property type="entry name" value="AP_endonuc_2"/>
    <property type="match status" value="1"/>
</dbReference>
<dbReference type="PANTHER" id="PTHR12110:SF41">
    <property type="entry name" value="INOSOSE DEHYDRATASE"/>
    <property type="match status" value="1"/>
</dbReference>
<dbReference type="GO" id="GO:0016853">
    <property type="term" value="F:isomerase activity"/>
    <property type="evidence" value="ECO:0007669"/>
    <property type="project" value="UniProtKB-KW"/>
</dbReference>
<comment type="caution">
    <text evidence="2">The sequence shown here is derived from an EMBL/GenBank/DDBJ whole genome shotgun (WGS) entry which is preliminary data.</text>
</comment>
<accession>A0A926HZ12</accession>
<reference evidence="2" key="1">
    <citation type="submission" date="2020-08" db="EMBL/GenBank/DDBJ databases">
        <title>Genome public.</title>
        <authorList>
            <person name="Liu C."/>
            <person name="Sun Q."/>
        </authorList>
    </citation>
    <scope>NUCLEOTIDE SEQUENCE</scope>
    <source>
        <strain evidence="2">H8</strain>
    </source>
</reference>
<dbReference type="Gene3D" id="3.20.20.150">
    <property type="entry name" value="Divalent-metal-dependent TIM barrel enzymes"/>
    <property type="match status" value="1"/>
</dbReference>
<keyword evidence="2" id="KW-0413">Isomerase</keyword>
<evidence type="ECO:0000313" key="3">
    <source>
        <dbReference type="Proteomes" id="UP000611762"/>
    </source>
</evidence>